<comment type="similarity">
    <text evidence="1">Belongs to the short-chain dehydrogenases/reductases (SDR) family.</text>
</comment>
<dbReference type="VEuPathDB" id="FungiDB:A1O9_08354"/>
<keyword evidence="2" id="KW-0560">Oxidoreductase</keyword>
<proteinExistence type="inferred from homology"/>
<organism evidence="3 4">
    <name type="scientific">Exophiala aquamarina CBS 119918</name>
    <dbReference type="NCBI Taxonomy" id="1182545"/>
    <lineage>
        <taxon>Eukaryota</taxon>
        <taxon>Fungi</taxon>
        <taxon>Dikarya</taxon>
        <taxon>Ascomycota</taxon>
        <taxon>Pezizomycotina</taxon>
        <taxon>Eurotiomycetes</taxon>
        <taxon>Chaetothyriomycetidae</taxon>
        <taxon>Chaetothyriales</taxon>
        <taxon>Herpotrichiellaceae</taxon>
        <taxon>Exophiala</taxon>
    </lineage>
</organism>
<comment type="caution">
    <text evidence="3">The sequence shown here is derived from an EMBL/GenBank/DDBJ whole genome shotgun (WGS) entry which is preliminary data.</text>
</comment>
<dbReference type="HOGENOM" id="CLU_1540053_0_0_1"/>
<sequence>MRGKILSDLNLWGKISMIPGFAPLLIAAKEMIATFLTQVRFGSMTIQFKMLLLSQGVYNVSKTAVHLFDETLKIESSILDDKLLAVATGSVRTNVTFNFLDLKVPQGSRYLPAQANLNQIANANNGYTRTPSDLFASKVVRDILGDASGKLWRGNYASIVKFCSTFISMFIMVN</sequence>
<evidence type="ECO:0000256" key="2">
    <source>
        <dbReference type="ARBA" id="ARBA00023002"/>
    </source>
</evidence>
<keyword evidence="4" id="KW-1185">Reference proteome</keyword>
<dbReference type="InterPro" id="IPR036291">
    <property type="entry name" value="NAD(P)-bd_dom_sf"/>
</dbReference>
<reference evidence="3 4" key="1">
    <citation type="submission" date="2013-03" db="EMBL/GenBank/DDBJ databases">
        <title>The Genome Sequence of Exophiala aquamarina CBS 119918.</title>
        <authorList>
            <consortium name="The Broad Institute Genomics Platform"/>
            <person name="Cuomo C."/>
            <person name="de Hoog S."/>
            <person name="Gorbushina A."/>
            <person name="Walker B."/>
            <person name="Young S.K."/>
            <person name="Zeng Q."/>
            <person name="Gargeya S."/>
            <person name="Fitzgerald M."/>
            <person name="Haas B."/>
            <person name="Abouelleil A."/>
            <person name="Allen A.W."/>
            <person name="Alvarado L."/>
            <person name="Arachchi H.M."/>
            <person name="Berlin A.M."/>
            <person name="Chapman S.B."/>
            <person name="Gainer-Dewar J."/>
            <person name="Goldberg J."/>
            <person name="Griggs A."/>
            <person name="Gujja S."/>
            <person name="Hansen M."/>
            <person name="Howarth C."/>
            <person name="Imamovic A."/>
            <person name="Ireland A."/>
            <person name="Larimer J."/>
            <person name="McCowan C."/>
            <person name="Murphy C."/>
            <person name="Pearson M."/>
            <person name="Poon T.W."/>
            <person name="Priest M."/>
            <person name="Roberts A."/>
            <person name="Saif S."/>
            <person name="Shea T."/>
            <person name="Sisk P."/>
            <person name="Sykes S."/>
            <person name="Wortman J."/>
            <person name="Nusbaum C."/>
            <person name="Birren B."/>
        </authorList>
    </citation>
    <scope>NUCLEOTIDE SEQUENCE [LARGE SCALE GENOMIC DNA]</scope>
    <source>
        <strain evidence="3 4">CBS 119918</strain>
    </source>
</reference>
<dbReference type="OrthoDB" id="2102561at2759"/>
<evidence type="ECO:0000313" key="3">
    <source>
        <dbReference type="EMBL" id="KEF55604.1"/>
    </source>
</evidence>
<gene>
    <name evidence="3" type="ORF">A1O9_08354</name>
</gene>
<dbReference type="EMBL" id="AMGV01000007">
    <property type="protein sequence ID" value="KEF55604.1"/>
    <property type="molecule type" value="Genomic_DNA"/>
</dbReference>
<name>A0A072P658_9EURO</name>
<dbReference type="STRING" id="1182545.A0A072P658"/>
<dbReference type="GO" id="GO:0006654">
    <property type="term" value="P:phosphatidic acid biosynthetic process"/>
    <property type="evidence" value="ECO:0007669"/>
    <property type="project" value="TreeGrafter"/>
</dbReference>
<dbReference type="PANTHER" id="PTHR44169">
    <property type="entry name" value="NADPH-DEPENDENT 1-ACYLDIHYDROXYACETONE PHOSPHATE REDUCTASE"/>
    <property type="match status" value="1"/>
</dbReference>
<dbReference type="SUPFAM" id="SSF51735">
    <property type="entry name" value="NAD(P)-binding Rossmann-fold domains"/>
    <property type="match status" value="1"/>
</dbReference>
<dbReference type="GO" id="GO:0005783">
    <property type="term" value="C:endoplasmic reticulum"/>
    <property type="evidence" value="ECO:0007669"/>
    <property type="project" value="TreeGrafter"/>
</dbReference>
<dbReference type="AlphaFoldDB" id="A0A072P658"/>
<accession>A0A072P658</accession>
<dbReference type="GO" id="GO:0000140">
    <property type="term" value="F:acylglycerone-phosphate reductase (NADP+) activity"/>
    <property type="evidence" value="ECO:0007669"/>
    <property type="project" value="TreeGrafter"/>
</dbReference>
<dbReference type="GO" id="GO:0004806">
    <property type="term" value="F:triacylglycerol lipase activity"/>
    <property type="evidence" value="ECO:0007669"/>
    <property type="project" value="TreeGrafter"/>
</dbReference>
<protein>
    <submittedName>
        <fullName evidence="3">Uncharacterized protein</fullName>
    </submittedName>
</protein>
<evidence type="ECO:0000256" key="1">
    <source>
        <dbReference type="ARBA" id="ARBA00006484"/>
    </source>
</evidence>
<dbReference type="GO" id="GO:0019433">
    <property type="term" value="P:triglyceride catabolic process"/>
    <property type="evidence" value="ECO:0007669"/>
    <property type="project" value="TreeGrafter"/>
</dbReference>
<dbReference type="GeneID" id="25283267"/>
<dbReference type="PANTHER" id="PTHR44169:SF6">
    <property type="entry name" value="NADPH-DEPENDENT 1-ACYLDIHYDROXYACETONE PHOSPHATE REDUCTASE"/>
    <property type="match status" value="1"/>
</dbReference>
<evidence type="ECO:0000313" key="4">
    <source>
        <dbReference type="Proteomes" id="UP000027920"/>
    </source>
</evidence>
<dbReference type="Proteomes" id="UP000027920">
    <property type="component" value="Unassembled WGS sequence"/>
</dbReference>
<dbReference type="RefSeq" id="XP_013258194.1">
    <property type="nucleotide sequence ID" value="XM_013402740.1"/>
</dbReference>
<dbReference type="GO" id="GO:0005811">
    <property type="term" value="C:lipid droplet"/>
    <property type="evidence" value="ECO:0007669"/>
    <property type="project" value="TreeGrafter"/>
</dbReference>